<sequence>MKTSPSSQRTQNIQLTLTNSNHNAGEESDPSAQQPDLSSEQKVLVCNSTLEMEVLASSSCQDLSETPGPCIEAADLPTIQPRKRKRQPENWRKNVSKKKEQLDLRLCLFAFQHRHHFSKRYVCDEFHFQSH</sequence>
<evidence type="ECO:0000313" key="2">
    <source>
        <dbReference type="EMBL" id="GFN91152.1"/>
    </source>
</evidence>
<feature type="region of interest" description="Disordered" evidence="1">
    <location>
        <begin position="1"/>
        <end position="40"/>
    </location>
</feature>
<keyword evidence="3" id="KW-1185">Reference proteome</keyword>
<dbReference type="EMBL" id="BLXT01002101">
    <property type="protein sequence ID" value="GFN91152.1"/>
    <property type="molecule type" value="Genomic_DNA"/>
</dbReference>
<feature type="compositionally biased region" description="Polar residues" evidence="1">
    <location>
        <begin position="30"/>
        <end position="40"/>
    </location>
</feature>
<protein>
    <submittedName>
        <fullName evidence="2">Uncharacterized protein</fullName>
    </submittedName>
</protein>
<gene>
    <name evidence="2" type="ORF">PoB_001765800</name>
</gene>
<accession>A0AAV3Z966</accession>
<evidence type="ECO:0000313" key="3">
    <source>
        <dbReference type="Proteomes" id="UP000735302"/>
    </source>
</evidence>
<feature type="region of interest" description="Disordered" evidence="1">
    <location>
        <begin position="71"/>
        <end position="95"/>
    </location>
</feature>
<comment type="caution">
    <text evidence="2">The sequence shown here is derived from an EMBL/GenBank/DDBJ whole genome shotgun (WGS) entry which is preliminary data.</text>
</comment>
<evidence type="ECO:0000256" key="1">
    <source>
        <dbReference type="SAM" id="MobiDB-lite"/>
    </source>
</evidence>
<feature type="compositionally biased region" description="Polar residues" evidence="1">
    <location>
        <begin position="1"/>
        <end position="23"/>
    </location>
</feature>
<name>A0AAV3Z966_9GAST</name>
<organism evidence="2 3">
    <name type="scientific">Plakobranchus ocellatus</name>
    <dbReference type="NCBI Taxonomy" id="259542"/>
    <lineage>
        <taxon>Eukaryota</taxon>
        <taxon>Metazoa</taxon>
        <taxon>Spiralia</taxon>
        <taxon>Lophotrochozoa</taxon>
        <taxon>Mollusca</taxon>
        <taxon>Gastropoda</taxon>
        <taxon>Heterobranchia</taxon>
        <taxon>Euthyneura</taxon>
        <taxon>Panpulmonata</taxon>
        <taxon>Sacoglossa</taxon>
        <taxon>Placobranchoidea</taxon>
        <taxon>Plakobranchidae</taxon>
        <taxon>Plakobranchus</taxon>
    </lineage>
</organism>
<dbReference type="AlphaFoldDB" id="A0AAV3Z966"/>
<proteinExistence type="predicted"/>
<reference evidence="2 3" key="1">
    <citation type="journal article" date="2021" name="Elife">
        <title>Chloroplast acquisition without the gene transfer in kleptoplastic sea slugs, Plakobranchus ocellatus.</title>
        <authorList>
            <person name="Maeda T."/>
            <person name="Takahashi S."/>
            <person name="Yoshida T."/>
            <person name="Shimamura S."/>
            <person name="Takaki Y."/>
            <person name="Nagai Y."/>
            <person name="Toyoda A."/>
            <person name="Suzuki Y."/>
            <person name="Arimoto A."/>
            <person name="Ishii H."/>
            <person name="Satoh N."/>
            <person name="Nishiyama T."/>
            <person name="Hasebe M."/>
            <person name="Maruyama T."/>
            <person name="Minagawa J."/>
            <person name="Obokata J."/>
            <person name="Shigenobu S."/>
        </authorList>
    </citation>
    <scope>NUCLEOTIDE SEQUENCE [LARGE SCALE GENOMIC DNA]</scope>
</reference>
<dbReference type="Proteomes" id="UP000735302">
    <property type="component" value="Unassembled WGS sequence"/>
</dbReference>